<sequence>MREIVHLVHTSLDGYVEGPNGEFDWPVMGPELSAYSQALTDRSGTFAYGRRVWEMMAAYWPEAESHTDHPHDLAFAPVWRATPKVVFSRTLEKADWNTRVLGADLAAETAALKREPGGDIVLMGGAELAGALTGLGLIDEYLVVVHPVVLGGGKRAFPGATGRFGLELADSRVFDGQAVLLRYRRAENRG</sequence>
<dbReference type="SUPFAM" id="SSF53597">
    <property type="entry name" value="Dihydrofolate reductase-like"/>
    <property type="match status" value="1"/>
</dbReference>
<organism evidence="2 3">
    <name type="scientific">Amycolatopsis samaneae</name>
    <dbReference type="NCBI Taxonomy" id="664691"/>
    <lineage>
        <taxon>Bacteria</taxon>
        <taxon>Bacillati</taxon>
        <taxon>Actinomycetota</taxon>
        <taxon>Actinomycetes</taxon>
        <taxon>Pseudonocardiales</taxon>
        <taxon>Pseudonocardiaceae</taxon>
        <taxon>Amycolatopsis</taxon>
    </lineage>
</organism>
<dbReference type="InterPro" id="IPR002734">
    <property type="entry name" value="RibDG_C"/>
</dbReference>
<dbReference type="InterPro" id="IPR024072">
    <property type="entry name" value="DHFR-like_dom_sf"/>
</dbReference>
<dbReference type="PANTHER" id="PTHR38011">
    <property type="entry name" value="DIHYDROFOLATE REDUCTASE FAMILY PROTEIN (AFU_ORTHOLOGUE AFUA_8G06820)"/>
    <property type="match status" value="1"/>
</dbReference>
<protein>
    <submittedName>
        <fullName evidence="2">Dihydrofolate reductase family protein</fullName>
    </submittedName>
</protein>
<dbReference type="EMBL" id="JBHUKU010000004">
    <property type="protein sequence ID" value="MFD2458533.1"/>
    <property type="molecule type" value="Genomic_DNA"/>
</dbReference>
<name>A0ABW5GAM7_9PSEU</name>
<reference evidence="3" key="1">
    <citation type="journal article" date="2019" name="Int. J. Syst. Evol. Microbiol.">
        <title>The Global Catalogue of Microorganisms (GCM) 10K type strain sequencing project: providing services to taxonomists for standard genome sequencing and annotation.</title>
        <authorList>
            <consortium name="The Broad Institute Genomics Platform"/>
            <consortium name="The Broad Institute Genome Sequencing Center for Infectious Disease"/>
            <person name="Wu L."/>
            <person name="Ma J."/>
        </authorList>
    </citation>
    <scope>NUCLEOTIDE SEQUENCE [LARGE SCALE GENOMIC DNA]</scope>
    <source>
        <strain evidence="3">CGMCC 4.7643</strain>
    </source>
</reference>
<dbReference type="RefSeq" id="WP_345387849.1">
    <property type="nucleotide sequence ID" value="NZ_BAABHG010000002.1"/>
</dbReference>
<evidence type="ECO:0000313" key="3">
    <source>
        <dbReference type="Proteomes" id="UP001597419"/>
    </source>
</evidence>
<dbReference type="Proteomes" id="UP001597419">
    <property type="component" value="Unassembled WGS sequence"/>
</dbReference>
<comment type="caution">
    <text evidence="2">The sequence shown here is derived from an EMBL/GenBank/DDBJ whole genome shotgun (WGS) entry which is preliminary data.</text>
</comment>
<dbReference type="InterPro" id="IPR050765">
    <property type="entry name" value="Riboflavin_Biosynth_HTPR"/>
</dbReference>
<dbReference type="PANTHER" id="PTHR38011:SF11">
    <property type="entry name" value="2,5-DIAMINO-6-RIBOSYLAMINO-4(3H)-PYRIMIDINONE 5'-PHOSPHATE REDUCTASE"/>
    <property type="match status" value="1"/>
</dbReference>
<accession>A0ABW5GAM7</accession>
<keyword evidence="3" id="KW-1185">Reference proteome</keyword>
<proteinExistence type="predicted"/>
<gene>
    <name evidence="2" type="ORF">ACFSYJ_07980</name>
</gene>
<feature type="domain" description="Bacterial bifunctional deaminase-reductase C-terminal" evidence="1">
    <location>
        <begin position="8"/>
        <end position="179"/>
    </location>
</feature>
<evidence type="ECO:0000313" key="2">
    <source>
        <dbReference type="EMBL" id="MFD2458533.1"/>
    </source>
</evidence>
<evidence type="ECO:0000259" key="1">
    <source>
        <dbReference type="Pfam" id="PF01872"/>
    </source>
</evidence>
<dbReference type="Gene3D" id="3.40.430.10">
    <property type="entry name" value="Dihydrofolate Reductase, subunit A"/>
    <property type="match status" value="1"/>
</dbReference>
<dbReference type="Pfam" id="PF01872">
    <property type="entry name" value="RibD_C"/>
    <property type="match status" value="1"/>
</dbReference>